<protein>
    <submittedName>
        <fullName evidence="1">Uncharacterized protein</fullName>
    </submittedName>
</protein>
<sequence length="238" mass="26685">MEDYPEFEEIQIGSVSCLGKEGVPVWGIIHYLEQTCLNHMKLTTVQRICELSAKGIENYRFSVAASSAEIFPSESLLDSSFRDYVVMADNEKSPDSFWKVISSYKRPVVFYNNGNRKIPLYDFTYPEAVRITSFTEQSPFQVDAKGAVGALIDLVYAGEREERARQLFLNEQIGQSARNIEAIVRASAVISNSNVPEGVRRYAEQQLINCLGSQAKLNEKVGINQVTIRVDGQIDVKG</sequence>
<dbReference type="EMBL" id="LK996017">
    <property type="protein sequence ID" value="CDX03947.1"/>
    <property type="molecule type" value="Genomic_DNA"/>
</dbReference>
<proteinExistence type="predicted"/>
<evidence type="ECO:0000313" key="1">
    <source>
        <dbReference type="EMBL" id="CDX03947.1"/>
    </source>
</evidence>
<organism evidence="1">
    <name type="scientific">Desulfitobacterium hafniense</name>
    <name type="common">Desulfitobacterium frappieri</name>
    <dbReference type="NCBI Taxonomy" id="49338"/>
    <lineage>
        <taxon>Bacteria</taxon>
        <taxon>Bacillati</taxon>
        <taxon>Bacillota</taxon>
        <taxon>Clostridia</taxon>
        <taxon>Eubacteriales</taxon>
        <taxon>Desulfitobacteriaceae</taxon>
        <taxon>Desulfitobacterium</taxon>
    </lineage>
</organism>
<dbReference type="RefSeq" id="WP_208926276.1">
    <property type="nucleotide sequence ID" value="NZ_LK996017.1"/>
</dbReference>
<dbReference type="PATRIC" id="fig|49338.4.peg.4367"/>
<name>A0A098B6G2_DESHA</name>
<accession>A0A098B6G2</accession>
<reference evidence="1" key="1">
    <citation type="submission" date="2014-07" db="EMBL/GenBank/DDBJ databases">
        <authorList>
            <person name="Hornung V.Bastian."/>
        </authorList>
    </citation>
    <scope>NUCLEOTIDE SEQUENCE</scope>
    <source>
        <strain evidence="1">PCE-S</strain>
    </source>
</reference>
<gene>
    <name evidence="1" type="ORF">DPCES_4061</name>
</gene>
<dbReference type="AlphaFoldDB" id="A0A098B6G2"/>